<dbReference type="SUPFAM" id="SSF47384">
    <property type="entry name" value="Homodimeric domain of signal transducing histidine kinase"/>
    <property type="match status" value="1"/>
</dbReference>
<keyword evidence="6" id="KW-0902">Two-component regulatory system</keyword>
<dbReference type="OrthoDB" id="1933776at2"/>
<sequence length="441" mass="49160">MTSKPFVMQLSKKAITIVIGIATVALIGLSVLQVQNLRSSLKTNKQIFLQKVDLAASQIAHEFVTSTYYANELNKSASRVQQINQLNDAETDALMTSIIDPIFDANGIDLAYEYAVYMHKPEREGFSFVMGDDGSSLDFELKNCTNPQERGHGWANLTCSSGGNMHLALFFPGQDAYVFAQSRGALMLSIVFIVLLIGSFAYTLIVIRKQKRLSSIKNDFINNLTHEFKTPIASISLATSMLKNGDQKLEEHKKTNYLNLIDLESKRLEGQVDKVLQIAMIDSGNFTLEKQHLDVHEVINQVLESVKLMVGKRNGNISLQLNASKSEVFADRTHLLNIIYNLIDNALKYTTNEPEIAISTADHPQGIEISIKDNGIGIGEEIQSYIFDKFYRAESGNIQNAKGFGLGLSYVKKIIEEHKGSIALQSKLDQGSEFRLYFPFS</sequence>
<keyword evidence="7" id="KW-0472">Membrane</keyword>
<reference evidence="9 10" key="1">
    <citation type="submission" date="2017-06" db="EMBL/GenBank/DDBJ databases">
        <authorList>
            <person name="Kim H.J."/>
            <person name="Triplett B.A."/>
        </authorList>
    </citation>
    <scope>NUCLEOTIDE SEQUENCE [LARGE SCALE GENOMIC DNA]</scope>
    <source>
        <strain evidence="9 10">DSM 19307</strain>
    </source>
</reference>
<feature type="transmembrane region" description="Helical" evidence="7">
    <location>
        <begin position="14"/>
        <end position="32"/>
    </location>
</feature>
<evidence type="ECO:0000313" key="9">
    <source>
        <dbReference type="EMBL" id="SNT38876.1"/>
    </source>
</evidence>
<keyword evidence="10" id="KW-1185">Reference proteome</keyword>
<dbReference type="SMART" id="SM00387">
    <property type="entry name" value="HATPase_c"/>
    <property type="match status" value="1"/>
</dbReference>
<dbReference type="CDD" id="cd00082">
    <property type="entry name" value="HisKA"/>
    <property type="match status" value="1"/>
</dbReference>
<feature type="transmembrane region" description="Helical" evidence="7">
    <location>
        <begin position="185"/>
        <end position="207"/>
    </location>
</feature>
<keyword evidence="4" id="KW-0808">Transferase</keyword>
<gene>
    <name evidence="9" type="ORF">SAMN05421640_3715</name>
</gene>
<dbReference type="Pfam" id="PF00512">
    <property type="entry name" value="HisKA"/>
    <property type="match status" value="1"/>
</dbReference>
<evidence type="ECO:0000256" key="6">
    <source>
        <dbReference type="ARBA" id="ARBA00023012"/>
    </source>
</evidence>
<dbReference type="Pfam" id="PF02518">
    <property type="entry name" value="HATPase_c"/>
    <property type="match status" value="1"/>
</dbReference>
<dbReference type="PRINTS" id="PR00344">
    <property type="entry name" value="BCTRLSENSOR"/>
</dbReference>
<dbReference type="Gene3D" id="3.30.565.10">
    <property type="entry name" value="Histidine kinase-like ATPase, C-terminal domain"/>
    <property type="match status" value="1"/>
</dbReference>
<dbReference type="SUPFAM" id="SSF55874">
    <property type="entry name" value="ATPase domain of HSP90 chaperone/DNA topoisomerase II/histidine kinase"/>
    <property type="match status" value="1"/>
</dbReference>
<dbReference type="Gene3D" id="1.10.287.130">
    <property type="match status" value="1"/>
</dbReference>
<dbReference type="PANTHER" id="PTHR43711">
    <property type="entry name" value="TWO-COMPONENT HISTIDINE KINASE"/>
    <property type="match status" value="1"/>
</dbReference>
<proteinExistence type="predicted"/>
<dbReference type="EMBL" id="FZPD01000007">
    <property type="protein sequence ID" value="SNT38876.1"/>
    <property type="molecule type" value="Genomic_DNA"/>
</dbReference>
<dbReference type="Proteomes" id="UP000198393">
    <property type="component" value="Unassembled WGS sequence"/>
</dbReference>
<dbReference type="InterPro" id="IPR004358">
    <property type="entry name" value="Sig_transdc_His_kin-like_C"/>
</dbReference>
<dbReference type="GO" id="GO:0000155">
    <property type="term" value="F:phosphorelay sensor kinase activity"/>
    <property type="evidence" value="ECO:0007669"/>
    <property type="project" value="InterPro"/>
</dbReference>
<dbReference type="PROSITE" id="PS50109">
    <property type="entry name" value="HIS_KIN"/>
    <property type="match status" value="1"/>
</dbReference>
<evidence type="ECO:0000313" key="10">
    <source>
        <dbReference type="Proteomes" id="UP000198393"/>
    </source>
</evidence>
<dbReference type="CDD" id="cd00075">
    <property type="entry name" value="HATPase"/>
    <property type="match status" value="1"/>
</dbReference>
<dbReference type="InterPro" id="IPR050736">
    <property type="entry name" value="Sensor_HK_Regulatory"/>
</dbReference>
<evidence type="ECO:0000256" key="2">
    <source>
        <dbReference type="ARBA" id="ARBA00012438"/>
    </source>
</evidence>
<keyword evidence="3" id="KW-0597">Phosphoprotein</keyword>
<comment type="catalytic activity">
    <reaction evidence="1">
        <text>ATP + protein L-histidine = ADP + protein N-phospho-L-histidine.</text>
        <dbReference type="EC" id="2.7.13.3"/>
    </reaction>
</comment>
<dbReference type="PANTHER" id="PTHR43711:SF1">
    <property type="entry name" value="HISTIDINE KINASE 1"/>
    <property type="match status" value="1"/>
</dbReference>
<dbReference type="InterPro" id="IPR003661">
    <property type="entry name" value="HisK_dim/P_dom"/>
</dbReference>
<organism evidence="9 10">
    <name type="scientific">Ekhidna lutea</name>
    <dbReference type="NCBI Taxonomy" id="447679"/>
    <lineage>
        <taxon>Bacteria</taxon>
        <taxon>Pseudomonadati</taxon>
        <taxon>Bacteroidota</taxon>
        <taxon>Cytophagia</taxon>
        <taxon>Cytophagales</taxon>
        <taxon>Reichenbachiellaceae</taxon>
        <taxon>Ekhidna</taxon>
    </lineage>
</organism>
<evidence type="ECO:0000256" key="3">
    <source>
        <dbReference type="ARBA" id="ARBA00022553"/>
    </source>
</evidence>
<dbReference type="InterPro" id="IPR003594">
    <property type="entry name" value="HATPase_dom"/>
</dbReference>
<protein>
    <recommendedName>
        <fullName evidence="2">histidine kinase</fullName>
        <ecNumber evidence="2">2.7.13.3</ecNumber>
    </recommendedName>
</protein>
<dbReference type="InterPro" id="IPR036890">
    <property type="entry name" value="HATPase_C_sf"/>
</dbReference>
<keyword evidence="5 9" id="KW-0418">Kinase</keyword>
<dbReference type="SMART" id="SM00388">
    <property type="entry name" value="HisKA"/>
    <property type="match status" value="1"/>
</dbReference>
<keyword evidence="7" id="KW-1133">Transmembrane helix</keyword>
<dbReference type="InterPro" id="IPR036097">
    <property type="entry name" value="HisK_dim/P_sf"/>
</dbReference>
<accession>A0A239M829</accession>
<evidence type="ECO:0000256" key="1">
    <source>
        <dbReference type="ARBA" id="ARBA00000085"/>
    </source>
</evidence>
<dbReference type="AlphaFoldDB" id="A0A239M829"/>
<name>A0A239M829_EKHLU</name>
<dbReference type="FunFam" id="3.30.565.10:FF:000006">
    <property type="entry name" value="Sensor histidine kinase WalK"/>
    <property type="match status" value="1"/>
</dbReference>
<evidence type="ECO:0000256" key="5">
    <source>
        <dbReference type="ARBA" id="ARBA00022777"/>
    </source>
</evidence>
<evidence type="ECO:0000256" key="7">
    <source>
        <dbReference type="SAM" id="Phobius"/>
    </source>
</evidence>
<feature type="domain" description="Histidine kinase" evidence="8">
    <location>
        <begin position="223"/>
        <end position="441"/>
    </location>
</feature>
<keyword evidence="7" id="KW-0812">Transmembrane</keyword>
<dbReference type="EC" id="2.7.13.3" evidence="2"/>
<dbReference type="InterPro" id="IPR005467">
    <property type="entry name" value="His_kinase_dom"/>
</dbReference>
<evidence type="ECO:0000259" key="8">
    <source>
        <dbReference type="PROSITE" id="PS50109"/>
    </source>
</evidence>
<evidence type="ECO:0000256" key="4">
    <source>
        <dbReference type="ARBA" id="ARBA00022679"/>
    </source>
</evidence>